<evidence type="ECO:0000256" key="8">
    <source>
        <dbReference type="ARBA" id="ARBA00023136"/>
    </source>
</evidence>
<dbReference type="InterPro" id="IPR038379">
    <property type="entry name" value="SecE_sf"/>
</dbReference>
<evidence type="ECO:0000256" key="3">
    <source>
        <dbReference type="ARBA" id="ARBA00022475"/>
    </source>
</evidence>
<keyword evidence="7 9" id="KW-0811">Translocation</keyword>
<comment type="subcellular location">
    <subcellularLocation>
        <location evidence="9">Cell membrane</location>
        <topology evidence="9">Single-pass membrane protein</topology>
    </subcellularLocation>
    <subcellularLocation>
        <location evidence="1">Membrane</location>
    </subcellularLocation>
</comment>
<dbReference type="GO" id="GO:0008320">
    <property type="term" value="F:protein transmembrane transporter activity"/>
    <property type="evidence" value="ECO:0007669"/>
    <property type="project" value="UniProtKB-UniRule"/>
</dbReference>
<sequence length="93" mass="10501">MARGRKVPRRDCFTAGVLQGPVFDQKSGKRMVNPFTFLQEVRAEANKVTWPSRRETMITTGLVILMVLFASLFFVLVDSALRFLVGLLLRVGQ</sequence>
<dbReference type="GO" id="GO:0043952">
    <property type="term" value="P:protein transport by the Sec complex"/>
    <property type="evidence" value="ECO:0007669"/>
    <property type="project" value="UniProtKB-UniRule"/>
</dbReference>
<dbReference type="GO" id="GO:0009306">
    <property type="term" value="P:protein secretion"/>
    <property type="evidence" value="ECO:0007669"/>
    <property type="project" value="UniProtKB-UniRule"/>
</dbReference>
<keyword evidence="11" id="KW-1185">Reference proteome</keyword>
<dbReference type="Proteomes" id="UP001144323">
    <property type="component" value="Unassembled WGS sequence"/>
</dbReference>
<dbReference type="PANTHER" id="PTHR33910:SF1">
    <property type="entry name" value="PROTEIN TRANSLOCASE SUBUNIT SECE"/>
    <property type="match status" value="1"/>
</dbReference>
<evidence type="ECO:0000256" key="4">
    <source>
        <dbReference type="ARBA" id="ARBA00022692"/>
    </source>
</evidence>
<proteinExistence type="inferred from homology"/>
<keyword evidence="5 9" id="KW-0653">Protein transport</keyword>
<keyword evidence="3 9" id="KW-1003">Cell membrane</keyword>
<dbReference type="PROSITE" id="PS01067">
    <property type="entry name" value="SECE_SEC61G"/>
    <property type="match status" value="1"/>
</dbReference>
<keyword evidence="2 9" id="KW-0813">Transport</keyword>
<feature type="transmembrane region" description="Helical" evidence="9">
    <location>
        <begin position="62"/>
        <end position="85"/>
    </location>
</feature>
<dbReference type="NCBIfam" id="TIGR00964">
    <property type="entry name" value="secE_bact"/>
    <property type="match status" value="1"/>
</dbReference>
<dbReference type="GO" id="GO:0065002">
    <property type="term" value="P:intracellular protein transmembrane transport"/>
    <property type="evidence" value="ECO:0007669"/>
    <property type="project" value="UniProtKB-UniRule"/>
</dbReference>
<keyword evidence="4 9" id="KW-0812">Transmembrane</keyword>
<comment type="function">
    <text evidence="9">Essential subunit of the Sec protein translocation channel SecYEG. Clamps together the 2 halves of SecY. May contact the channel plug during translocation.</text>
</comment>
<protein>
    <recommendedName>
        <fullName evidence="9">Protein translocase subunit SecE</fullName>
    </recommendedName>
</protein>
<dbReference type="Pfam" id="PF00584">
    <property type="entry name" value="SecE"/>
    <property type="match status" value="1"/>
</dbReference>
<evidence type="ECO:0000256" key="1">
    <source>
        <dbReference type="ARBA" id="ARBA00004370"/>
    </source>
</evidence>
<comment type="subunit">
    <text evidence="9">Component of the Sec protein translocase complex. Heterotrimer consisting of SecY, SecE and SecG subunits. The heterotrimers can form oligomers, although 1 heterotrimer is thought to be able to translocate proteins. Interacts with the ribosome. Interacts with SecDF, and other proteins may be involved. Interacts with SecA.</text>
</comment>
<keyword evidence="8 9" id="KW-0472">Membrane</keyword>
<name>A0A9W6GR93_9HYPH</name>
<keyword evidence="6 9" id="KW-1133">Transmembrane helix</keyword>
<dbReference type="GO" id="GO:0006605">
    <property type="term" value="P:protein targeting"/>
    <property type="evidence" value="ECO:0007669"/>
    <property type="project" value="UniProtKB-UniRule"/>
</dbReference>
<accession>A0A9W6GR93</accession>
<gene>
    <name evidence="9" type="primary">secE</name>
    <name evidence="10" type="ORF">LMG27198_04570</name>
</gene>
<evidence type="ECO:0000256" key="9">
    <source>
        <dbReference type="HAMAP-Rule" id="MF_00422"/>
    </source>
</evidence>
<evidence type="ECO:0000256" key="5">
    <source>
        <dbReference type="ARBA" id="ARBA00022927"/>
    </source>
</evidence>
<dbReference type="InterPro" id="IPR001901">
    <property type="entry name" value="Translocase_SecE/Sec61-g"/>
</dbReference>
<dbReference type="EMBL" id="BSEC01000001">
    <property type="protein sequence ID" value="GLI91465.1"/>
    <property type="molecule type" value="Genomic_DNA"/>
</dbReference>
<comment type="similarity">
    <text evidence="9">Belongs to the SecE/SEC61-gamma family.</text>
</comment>
<evidence type="ECO:0000256" key="6">
    <source>
        <dbReference type="ARBA" id="ARBA00022989"/>
    </source>
</evidence>
<dbReference type="AlphaFoldDB" id="A0A9W6GR93"/>
<evidence type="ECO:0000313" key="10">
    <source>
        <dbReference type="EMBL" id="GLI91465.1"/>
    </source>
</evidence>
<evidence type="ECO:0000256" key="7">
    <source>
        <dbReference type="ARBA" id="ARBA00023010"/>
    </source>
</evidence>
<dbReference type="PANTHER" id="PTHR33910">
    <property type="entry name" value="PROTEIN TRANSLOCASE SUBUNIT SECE"/>
    <property type="match status" value="1"/>
</dbReference>
<dbReference type="InterPro" id="IPR005807">
    <property type="entry name" value="SecE_bac"/>
</dbReference>
<dbReference type="HAMAP" id="MF_00422">
    <property type="entry name" value="SecE"/>
    <property type="match status" value="1"/>
</dbReference>
<dbReference type="Gene3D" id="1.20.5.1030">
    <property type="entry name" value="Preprotein translocase secy subunit"/>
    <property type="match status" value="1"/>
</dbReference>
<evidence type="ECO:0000256" key="2">
    <source>
        <dbReference type="ARBA" id="ARBA00022448"/>
    </source>
</evidence>
<comment type="caution">
    <text evidence="10">The sequence shown here is derived from an EMBL/GenBank/DDBJ whole genome shotgun (WGS) entry which is preliminary data.</text>
</comment>
<organism evidence="10 11">
    <name type="scientific">Methylocystis echinoides</name>
    <dbReference type="NCBI Taxonomy" id="29468"/>
    <lineage>
        <taxon>Bacteria</taxon>
        <taxon>Pseudomonadati</taxon>
        <taxon>Pseudomonadota</taxon>
        <taxon>Alphaproteobacteria</taxon>
        <taxon>Hyphomicrobiales</taxon>
        <taxon>Methylocystaceae</taxon>
        <taxon>Methylocystis</taxon>
    </lineage>
</organism>
<evidence type="ECO:0000313" key="11">
    <source>
        <dbReference type="Proteomes" id="UP001144323"/>
    </source>
</evidence>
<dbReference type="GO" id="GO:0005886">
    <property type="term" value="C:plasma membrane"/>
    <property type="evidence" value="ECO:0007669"/>
    <property type="project" value="UniProtKB-SubCell"/>
</dbReference>
<reference evidence="10" key="1">
    <citation type="journal article" date="2023" name="Int. J. Syst. Evol. Microbiol.">
        <title>Methylocystis iwaonis sp. nov., a type II methane-oxidizing bacterium from surface soil of a rice paddy field in Japan, and emended description of the genus Methylocystis (ex Whittenbury et al. 1970) Bowman et al. 1993.</title>
        <authorList>
            <person name="Kaise H."/>
            <person name="Sawadogo J.B."/>
            <person name="Alam M.S."/>
            <person name="Ueno C."/>
            <person name="Dianou D."/>
            <person name="Shinjo R."/>
            <person name="Asakawa S."/>
        </authorList>
    </citation>
    <scope>NUCLEOTIDE SEQUENCE</scope>
    <source>
        <strain evidence="10">LMG27198</strain>
    </source>
</reference>